<dbReference type="GO" id="GO:0016829">
    <property type="term" value="F:lyase activity"/>
    <property type="evidence" value="ECO:0007669"/>
    <property type="project" value="UniProtKB-KW"/>
</dbReference>
<evidence type="ECO:0000256" key="4">
    <source>
        <dbReference type="ARBA" id="ARBA00022898"/>
    </source>
</evidence>
<dbReference type="PANTHER" id="PTHR42743">
    <property type="entry name" value="AMINO-ACID AMINOTRANSFERASE"/>
    <property type="match status" value="1"/>
</dbReference>
<evidence type="ECO:0000313" key="7">
    <source>
        <dbReference type="EMBL" id="GAF10589.1"/>
    </source>
</evidence>
<evidence type="ECO:0000256" key="1">
    <source>
        <dbReference type="ARBA" id="ARBA00001933"/>
    </source>
</evidence>
<reference evidence="7 8" key="1">
    <citation type="journal article" date="2014" name="Genome Announc.">
        <title>Draft Genome Sequence of Paenibacillus pini JCM 16418T, Isolated from the Rhizosphere of Pine Tree.</title>
        <authorList>
            <person name="Yuki M."/>
            <person name="Oshima K."/>
            <person name="Suda W."/>
            <person name="Oshida Y."/>
            <person name="Kitamura K."/>
            <person name="Iida Y."/>
            <person name="Hattori M."/>
            <person name="Ohkuma M."/>
        </authorList>
    </citation>
    <scope>NUCLEOTIDE SEQUENCE [LARGE SCALE GENOMIC DNA]</scope>
    <source>
        <strain evidence="7 8">JCM 16418</strain>
    </source>
</reference>
<dbReference type="Gene3D" id="3.20.10.10">
    <property type="entry name" value="D-amino Acid Aminotransferase, subunit A, domain 2"/>
    <property type="match status" value="1"/>
</dbReference>
<dbReference type="OrthoDB" id="9805628at2"/>
<dbReference type="InterPro" id="IPR050571">
    <property type="entry name" value="Class-IV_PLP-Dep_Aminotrnsfr"/>
</dbReference>
<evidence type="ECO:0000313" key="8">
    <source>
        <dbReference type="Proteomes" id="UP000019364"/>
    </source>
</evidence>
<proteinExistence type="inferred from homology"/>
<dbReference type="InterPro" id="IPR036038">
    <property type="entry name" value="Aminotransferase-like"/>
</dbReference>
<dbReference type="PANTHER" id="PTHR42743:SF11">
    <property type="entry name" value="AMINODEOXYCHORISMATE LYASE"/>
    <property type="match status" value="1"/>
</dbReference>
<dbReference type="SUPFAM" id="SSF56752">
    <property type="entry name" value="D-aminoacid aminotransferase-like PLP-dependent enzymes"/>
    <property type="match status" value="1"/>
</dbReference>
<comment type="cofactor">
    <cofactor evidence="1 6">
        <name>pyridoxal 5'-phosphate</name>
        <dbReference type="ChEBI" id="CHEBI:597326"/>
    </cofactor>
</comment>
<dbReference type="PROSITE" id="PS00770">
    <property type="entry name" value="AA_TRANSFER_CLASS_4"/>
    <property type="match status" value="1"/>
</dbReference>
<organism evidence="7 8">
    <name type="scientific">Paenibacillus pini JCM 16418</name>
    <dbReference type="NCBI Taxonomy" id="1236976"/>
    <lineage>
        <taxon>Bacteria</taxon>
        <taxon>Bacillati</taxon>
        <taxon>Bacillota</taxon>
        <taxon>Bacilli</taxon>
        <taxon>Bacillales</taxon>
        <taxon>Paenibacillaceae</taxon>
        <taxon>Paenibacillus</taxon>
    </lineage>
</organism>
<dbReference type="RefSeq" id="WP_036653129.1">
    <property type="nucleotide sequence ID" value="NZ_BAVZ01000028.1"/>
</dbReference>
<dbReference type="InterPro" id="IPR043131">
    <property type="entry name" value="BCAT-like_N"/>
</dbReference>
<dbReference type="FunFam" id="3.20.10.10:FF:000002">
    <property type="entry name" value="D-alanine aminotransferase"/>
    <property type="match status" value="1"/>
</dbReference>
<dbReference type="InterPro" id="IPR043132">
    <property type="entry name" value="BCAT-like_C"/>
</dbReference>
<dbReference type="Proteomes" id="UP000019364">
    <property type="component" value="Unassembled WGS sequence"/>
</dbReference>
<dbReference type="InterPro" id="IPR018300">
    <property type="entry name" value="Aminotrans_IV_CS"/>
</dbReference>
<evidence type="ECO:0000256" key="5">
    <source>
        <dbReference type="RuleBase" id="RU004106"/>
    </source>
</evidence>
<accession>W7Z864</accession>
<dbReference type="AlphaFoldDB" id="W7Z864"/>
<keyword evidence="8" id="KW-1185">Reference proteome</keyword>
<dbReference type="GO" id="GO:0008652">
    <property type="term" value="P:amino acid biosynthetic process"/>
    <property type="evidence" value="ECO:0007669"/>
    <property type="project" value="UniProtKB-ARBA"/>
</dbReference>
<dbReference type="InterPro" id="IPR001544">
    <property type="entry name" value="Aminotrans_IV"/>
</dbReference>
<sequence length="294" mass="32455">MQWIGLNGQIVPAASAVVSVMDHGFLYGMGLFETFRTYAGKPFLLDRHLLRISEACGILGIPVGPELSEGYISEWISQLMKANELQEAYVRLTISAGEDILGLPAAAYTKPSQVLMVKPLLPVAEHIYAHGKPLQRLMTKRNTPEGPLRLKSLHYMNNIMAKRELSTYPAAIRSQAEGLMMSHEGYVAEGIVSNIFFVKNGCLFTPHIDTGILPGITRALVLELATEQGISCKEGFYDIATLLEADEIFLTSSIQELIPVTSFLDTEDLSHMISDSIGPVTLKLLQSYRQQTQK</sequence>
<gene>
    <name evidence="7" type="ORF">JCM16418_4801</name>
</gene>
<dbReference type="Pfam" id="PF01063">
    <property type="entry name" value="Aminotran_4"/>
    <property type="match status" value="1"/>
</dbReference>
<comment type="subunit">
    <text evidence="3">Homodimer.</text>
</comment>
<comment type="caution">
    <text evidence="7">The sequence shown here is derived from an EMBL/GenBank/DDBJ whole genome shotgun (WGS) entry which is preliminary data.</text>
</comment>
<dbReference type="Gene3D" id="3.30.470.10">
    <property type="match status" value="1"/>
</dbReference>
<keyword evidence="4 6" id="KW-0663">Pyridoxal phosphate</keyword>
<name>W7Z864_9BACL</name>
<evidence type="ECO:0000256" key="6">
    <source>
        <dbReference type="RuleBase" id="RU004516"/>
    </source>
</evidence>
<dbReference type="GO" id="GO:0046394">
    <property type="term" value="P:carboxylic acid biosynthetic process"/>
    <property type="evidence" value="ECO:0007669"/>
    <property type="project" value="UniProtKB-ARBA"/>
</dbReference>
<dbReference type="STRING" id="1236976.JCM16418_4801"/>
<evidence type="ECO:0000256" key="3">
    <source>
        <dbReference type="ARBA" id="ARBA00011738"/>
    </source>
</evidence>
<protein>
    <submittedName>
        <fullName evidence="7">Aminodeoxychorismate lyase</fullName>
    </submittedName>
</protein>
<dbReference type="GO" id="GO:0005829">
    <property type="term" value="C:cytosol"/>
    <property type="evidence" value="ECO:0007669"/>
    <property type="project" value="TreeGrafter"/>
</dbReference>
<keyword evidence="7" id="KW-0456">Lyase</keyword>
<dbReference type="EMBL" id="BAVZ01000028">
    <property type="protein sequence ID" value="GAF10589.1"/>
    <property type="molecule type" value="Genomic_DNA"/>
</dbReference>
<evidence type="ECO:0000256" key="2">
    <source>
        <dbReference type="ARBA" id="ARBA00009320"/>
    </source>
</evidence>
<dbReference type="eggNOG" id="COG0115">
    <property type="taxonomic scope" value="Bacteria"/>
</dbReference>
<comment type="similarity">
    <text evidence="2 5">Belongs to the class-IV pyridoxal-phosphate-dependent aminotransferase family.</text>
</comment>
<dbReference type="CDD" id="cd00449">
    <property type="entry name" value="PLPDE_IV"/>
    <property type="match status" value="1"/>
</dbReference>